<evidence type="ECO:0000313" key="3">
    <source>
        <dbReference type="EMBL" id="KGM95003.1"/>
    </source>
</evidence>
<protein>
    <submittedName>
        <fullName evidence="3">Proline dipeptidase</fullName>
    </submittedName>
</protein>
<evidence type="ECO:0000313" key="4">
    <source>
        <dbReference type="Proteomes" id="UP000030012"/>
    </source>
</evidence>
<dbReference type="AlphaFoldDB" id="A0A0A0I2X2"/>
<dbReference type="PANTHER" id="PTHR46112:SF3">
    <property type="entry name" value="AMINOPEPTIDASE YPDF"/>
    <property type="match status" value="1"/>
</dbReference>
<dbReference type="Pfam" id="PF01321">
    <property type="entry name" value="Creatinase_N"/>
    <property type="match status" value="1"/>
</dbReference>
<dbReference type="InterPro" id="IPR000994">
    <property type="entry name" value="Pept_M24"/>
</dbReference>
<dbReference type="InterPro" id="IPR000587">
    <property type="entry name" value="Creatinase_N"/>
</dbReference>
<dbReference type="InterPro" id="IPR029149">
    <property type="entry name" value="Creatin/AminoP/Spt16_N"/>
</dbReference>
<organism evidence="3 4">
    <name type="scientific">Clostridium novyi A str. 4552</name>
    <dbReference type="NCBI Taxonomy" id="1444289"/>
    <lineage>
        <taxon>Bacteria</taxon>
        <taxon>Bacillati</taxon>
        <taxon>Bacillota</taxon>
        <taxon>Clostridia</taxon>
        <taxon>Eubacteriales</taxon>
        <taxon>Clostridiaceae</taxon>
        <taxon>Clostridium</taxon>
    </lineage>
</organism>
<name>A0A0A0I2X2_CLONO</name>
<feature type="domain" description="Peptidase M24" evidence="1">
    <location>
        <begin position="138"/>
        <end position="342"/>
    </location>
</feature>
<gene>
    <name evidence="3" type="ORF">Z968_10170</name>
</gene>
<dbReference type="PANTHER" id="PTHR46112">
    <property type="entry name" value="AMINOPEPTIDASE"/>
    <property type="match status" value="1"/>
</dbReference>
<dbReference type="Pfam" id="PF00557">
    <property type="entry name" value="Peptidase_M24"/>
    <property type="match status" value="1"/>
</dbReference>
<reference evidence="3 4" key="1">
    <citation type="submission" date="2014-01" db="EMBL/GenBank/DDBJ databases">
        <title>Plasmidome dynamics in the species complex Clostridium novyi sensu lato converts strains of independent lineages into distinctly different pathogens.</title>
        <authorList>
            <person name="Skarin H."/>
            <person name="Segerman B."/>
        </authorList>
    </citation>
    <scope>NUCLEOTIDE SEQUENCE [LARGE SCALE GENOMIC DNA]</scope>
    <source>
        <strain evidence="3 4">4552</strain>
    </source>
</reference>
<evidence type="ECO:0000259" key="1">
    <source>
        <dbReference type="Pfam" id="PF00557"/>
    </source>
</evidence>
<dbReference type="Gene3D" id="3.40.350.10">
    <property type="entry name" value="Creatinase/prolidase N-terminal domain"/>
    <property type="match status" value="1"/>
</dbReference>
<dbReference type="InterPro" id="IPR036005">
    <property type="entry name" value="Creatinase/aminopeptidase-like"/>
</dbReference>
<dbReference type="SUPFAM" id="SSF55920">
    <property type="entry name" value="Creatinase/aminopeptidase"/>
    <property type="match status" value="1"/>
</dbReference>
<dbReference type="CDD" id="cd01092">
    <property type="entry name" value="APP-like"/>
    <property type="match status" value="1"/>
</dbReference>
<dbReference type="SUPFAM" id="SSF53092">
    <property type="entry name" value="Creatinase/prolidase N-terminal domain"/>
    <property type="match status" value="1"/>
</dbReference>
<dbReference type="Proteomes" id="UP000030012">
    <property type="component" value="Unassembled WGS sequence"/>
</dbReference>
<dbReference type="EMBL" id="JENJ01000050">
    <property type="protein sequence ID" value="KGM95003.1"/>
    <property type="molecule type" value="Genomic_DNA"/>
</dbReference>
<comment type="caution">
    <text evidence="3">The sequence shown here is derived from an EMBL/GenBank/DDBJ whole genome shotgun (WGS) entry which is preliminary data.</text>
</comment>
<proteinExistence type="predicted"/>
<accession>A0A0A0I2X2</accession>
<evidence type="ECO:0000259" key="2">
    <source>
        <dbReference type="Pfam" id="PF01321"/>
    </source>
</evidence>
<dbReference type="Gene3D" id="3.90.230.10">
    <property type="entry name" value="Creatinase/methionine aminopeptidase superfamily"/>
    <property type="match status" value="1"/>
</dbReference>
<dbReference type="OrthoDB" id="9806388at2"/>
<dbReference type="InterPro" id="IPR050659">
    <property type="entry name" value="Peptidase_M24B"/>
</dbReference>
<dbReference type="RefSeq" id="WP_039255918.1">
    <property type="nucleotide sequence ID" value="NZ_JENJ01000050.1"/>
</dbReference>
<feature type="domain" description="Creatinase N-terminal" evidence="2">
    <location>
        <begin position="5"/>
        <end position="131"/>
    </location>
</feature>
<sequence>MKQNRVNKIIQNMNNNNLKQILVTSTASIFYLTGKWIEPGERMLALYINSNGKIKFFVNALFPIEENLGMDMEVYSDSEDPIERLLPFIDENEVLGIDKEWSSHFLINLMNKNSKLKFKNGSSVVDEARVVKDDEEIELMVQASKINDKAMEQLIKNVIPKNITENKACKLLGDIYEKYETHEFSFYPLIAYGKNAAEPHHSSDDSKLKVGDSIILDIGGKTNFYCSDMTRTVFFGKPKEEYIKIYNIVLEANLKAIEAVKPGVRFCDVDKSARDVITKAGYGEYFTHRTGHNAGIDVHEFPDVGANNEMIIKEGMIFSIEPGIYIQGKVGVRIEDLVLVTKDGCKVLNSYPKELQIIE</sequence>